<evidence type="ECO:0000256" key="1">
    <source>
        <dbReference type="ARBA" id="ARBA00007957"/>
    </source>
</evidence>
<dbReference type="InterPro" id="IPR002481">
    <property type="entry name" value="FUR"/>
</dbReference>
<dbReference type="GO" id="GO:0003700">
    <property type="term" value="F:DNA-binding transcription factor activity"/>
    <property type="evidence" value="ECO:0007669"/>
    <property type="project" value="InterPro"/>
</dbReference>
<keyword evidence="3 7" id="KW-0862">Zinc</keyword>
<keyword evidence="7" id="KW-0479">Metal-binding</keyword>
<dbReference type="GO" id="GO:1900376">
    <property type="term" value="P:regulation of secondary metabolite biosynthetic process"/>
    <property type="evidence" value="ECO:0007669"/>
    <property type="project" value="TreeGrafter"/>
</dbReference>
<keyword evidence="5" id="KW-0238">DNA-binding</keyword>
<evidence type="ECO:0000256" key="7">
    <source>
        <dbReference type="PIRSR" id="PIRSR602481-1"/>
    </source>
</evidence>
<keyword evidence="6" id="KW-0804">Transcription</keyword>
<keyword evidence="8" id="KW-0408">Iron</keyword>
<dbReference type="PANTHER" id="PTHR33202:SF7">
    <property type="entry name" value="FERRIC UPTAKE REGULATION PROTEIN"/>
    <property type="match status" value="1"/>
</dbReference>
<evidence type="ECO:0000313" key="10">
    <source>
        <dbReference type="Proteomes" id="UP000808337"/>
    </source>
</evidence>
<keyword evidence="4" id="KW-0805">Transcription regulation</keyword>
<evidence type="ECO:0000256" key="2">
    <source>
        <dbReference type="ARBA" id="ARBA00022491"/>
    </source>
</evidence>
<dbReference type="InterPro" id="IPR036388">
    <property type="entry name" value="WH-like_DNA-bd_sf"/>
</dbReference>
<dbReference type="InterPro" id="IPR043135">
    <property type="entry name" value="Fur_C"/>
</dbReference>
<protein>
    <submittedName>
        <fullName evidence="9">Transcriptional repressor</fullName>
    </submittedName>
</protein>
<dbReference type="InterPro" id="IPR036390">
    <property type="entry name" value="WH_DNA-bd_sf"/>
</dbReference>
<name>A0A9D7XL87_9BACT</name>
<evidence type="ECO:0000256" key="3">
    <source>
        <dbReference type="ARBA" id="ARBA00022833"/>
    </source>
</evidence>
<dbReference type="GO" id="GO:0045892">
    <property type="term" value="P:negative regulation of DNA-templated transcription"/>
    <property type="evidence" value="ECO:0007669"/>
    <property type="project" value="TreeGrafter"/>
</dbReference>
<keyword evidence="2" id="KW-0678">Repressor</keyword>
<dbReference type="Pfam" id="PF01475">
    <property type="entry name" value="FUR"/>
    <property type="match status" value="1"/>
</dbReference>
<dbReference type="PANTHER" id="PTHR33202">
    <property type="entry name" value="ZINC UPTAKE REGULATION PROTEIN"/>
    <property type="match status" value="1"/>
</dbReference>
<sequence length="139" mass="16329">MTTDRLRELLKEKGLKVTPQRIVIFEAVVNLKNHPAVENIIEYIKIKHPNISIGTVYKVLDSFVENGLLKKVKSENDIMRYDAVLHHHHHLYCATTDRIEDFEDPNLDKLINDYFRKKKIKSFNIKNITLQITGEFNNK</sequence>
<evidence type="ECO:0000256" key="8">
    <source>
        <dbReference type="PIRSR" id="PIRSR602481-2"/>
    </source>
</evidence>
<comment type="cofactor">
    <cofactor evidence="7">
        <name>Zn(2+)</name>
        <dbReference type="ChEBI" id="CHEBI:29105"/>
    </cofactor>
    <text evidence="7">Binds 1 zinc ion per subunit.</text>
</comment>
<comment type="cofactor">
    <cofactor evidence="8">
        <name>Mn(2+)</name>
        <dbReference type="ChEBI" id="CHEBI:29035"/>
    </cofactor>
    <cofactor evidence="8">
        <name>Fe(2+)</name>
        <dbReference type="ChEBI" id="CHEBI:29033"/>
    </cofactor>
    <text evidence="8">Binds 1 Mn(2+) or Fe(2+) ion per subunit.</text>
</comment>
<evidence type="ECO:0000256" key="5">
    <source>
        <dbReference type="ARBA" id="ARBA00023125"/>
    </source>
</evidence>
<dbReference type="AlphaFoldDB" id="A0A9D7XL87"/>
<feature type="binding site" evidence="8">
    <location>
        <position position="87"/>
    </location>
    <ligand>
        <name>Fe cation</name>
        <dbReference type="ChEBI" id="CHEBI:24875"/>
    </ligand>
</feature>
<evidence type="ECO:0000256" key="6">
    <source>
        <dbReference type="ARBA" id="ARBA00023163"/>
    </source>
</evidence>
<gene>
    <name evidence="9" type="ORF">IPP15_00300</name>
</gene>
<dbReference type="EMBL" id="JADKGY010000001">
    <property type="protein sequence ID" value="MBK9980859.1"/>
    <property type="molecule type" value="Genomic_DNA"/>
</dbReference>
<dbReference type="Proteomes" id="UP000808337">
    <property type="component" value="Unassembled WGS sequence"/>
</dbReference>
<comment type="similarity">
    <text evidence="1">Belongs to the Fur family.</text>
</comment>
<feature type="binding site" evidence="7">
    <location>
        <position position="93"/>
    </location>
    <ligand>
        <name>Zn(2+)</name>
        <dbReference type="ChEBI" id="CHEBI:29105"/>
    </ligand>
</feature>
<evidence type="ECO:0000256" key="4">
    <source>
        <dbReference type="ARBA" id="ARBA00023015"/>
    </source>
</evidence>
<organism evidence="9 10">
    <name type="scientific">Candidatus Opimibacter skivensis</name>
    <dbReference type="NCBI Taxonomy" id="2982028"/>
    <lineage>
        <taxon>Bacteria</taxon>
        <taxon>Pseudomonadati</taxon>
        <taxon>Bacteroidota</taxon>
        <taxon>Saprospiria</taxon>
        <taxon>Saprospirales</taxon>
        <taxon>Saprospiraceae</taxon>
        <taxon>Candidatus Opimibacter</taxon>
    </lineage>
</organism>
<comment type="caution">
    <text evidence="9">The sequence shown here is derived from an EMBL/GenBank/DDBJ whole genome shotgun (WGS) entry which is preliminary data.</text>
</comment>
<reference evidence="9 10" key="1">
    <citation type="submission" date="2020-10" db="EMBL/GenBank/DDBJ databases">
        <title>Connecting structure to function with the recovery of over 1000 high-quality activated sludge metagenome-assembled genomes encoding full-length rRNA genes using long-read sequencing.</title>
        <authorList>
            <person name="Singleton C.M."/>
            <person name="Petriglieri F."/>
            <person name="Kristensen J.M."/>
            <person name="Kirkegaard R.H."/>
            <person name="Michaelsen T.Y."/>
            <person name="Andersen M.H."/>
            <person name="Karst S.M."/>
            <person name="Dueholm M.S."/>
            <person name="Nielsen P.H."/>
            <person name="Albertsen M."/>
        </authorList>
    </citation>
    <scope>NUCLEOTIDE SEQUENCE [LARGE SCALE GENOMIC DNA]</scope>
    <source>
        <strain evidence="9">Ribe_18-Q3-R11-54_MAXAC.273</strain>
    </source>
</reference>
<evidence type="ECO:0000313" key="9">
    <source>
        <dbReference type="EMBL" id="MBK9980859.1"/>
    </source>
</evidence>
<dbReference type="Gene3D" id="3.30.1490.190">
    <property type="match status" value="1"/>
</dbReference>
<dbReference type="Gene3D" id="1.10.10.10">
    <property type="entry name" value="Winged helix-like DNA-binding domain superfamily/Winged helix DNA-binding domain"/>
    <property type="match status" value="1"/>
</dbReference>
<dbReference type="GO" id="GO:0008270">
    <property type="term" value="F:zinc ion binding"/>
    <property type="evidence" value="ECO:0007669"/>
    <property type="project" value="TreeGrafter"/>
</dbReference>
<dbReference type="SUPFAM" id="SSF46785">
    <property type="entry name" value="Winged helix' DNA-binding domain"/>
    <property type="match status" value="1"/>
</dbReference>
<proteinExistence type="inferred from homology"/>
<accession>A0A9D7XL87</accession>
<dbReference type="GO" id="GO:0000976">
    <property type="term" value="F:transcription cis-regulatory region binding"/>
    <property type="evidence" value="ECO:0007669"/>
    <property type="project" value="TreeGrafter"/>
</dbReference>
<dbReference type="CDD" id="cd07153">
    <property type="entry name" value="Fur_like"/>
    <property type="match status" value="1"/>
</dbReference>